<feature type="compositionally biased region" description="Acidic residues" evidence="1">
    <location>
        <begin position="61"/>
        <end position="75"/>
    </location>
</feature>
<keyword evidence="2" id="KW-1185">Reference proteome</keyword>
<reference evidence="3" key="1">
    <citation type="submission" date="2022-11" db="UniProtKB">
        <authorList>
            <consortium name="WormBaseParasite"/>
        </authorList>
    </citation>
    <scope>IDENTIFICATION</scope>
</reference>
<dbReference type="Proteomes" id="UP000887574">
    <property type="component" value="Unplaced"/>
</dbReference>
<organism evidence="2 3">
    <name type="scientific">Ditylenchus dipsaci</name>
    <dbReference type="NCBI Taxonomy" id="166011"/>
    <lineage>
        <taxon>Eukaryota</taxon>
        <taxon>Metazoa</taxon>
        <taxon>Ecdysozoa</taxon>
        <taxon>Nematoda</taxon>
        <taxon>Chromadorea</taxon>
        <taxon>Rhabditida</taxon>
        <taxon>Tylenchina</taxon>
        <taxon>Tylenchomorpha</taxon>
        <taxon>Sphaerularioidea</taxon>
        <taxon>Anguinidae</taxon>
        <taxon>Anguininae</taxon>
        <taxon>Ditylenchus</taxon>
    </lineage>
</organism>
<evidence type="ECO:0000313" key="2">
    <source>
        <dbReference type="Proteomes" id="UP000887574"/>
    </source>
</evidence>
<evidence type="ECO:0000256" key="1">
    <source>
        <dbReference type="SAM" id="MobiDB-lite"/>
    </source>
</evidence>
<protein>
    <submittedName>
        <fullName evidence="3">Protein kinase domain-containing protein</fullName>
    </submittedName>
</protein>
<dbReference type="WBParaSite" id="jg21600">
    <property type="protein sequence ID" value="jg21600"/>
    <property type="gene ID" value="jg21600"/>
</dbReference>
<dbReference type="InterPro" id="IPR011009">
    <property type="entry name" value="Kinase-like_dom_sf"/>
</dbReference>
<feature type="region of interest" description="Disordered" evidence="1">
    <location>
        <begin position="55"/>
        <end position="83"/>
    </location>
</feature>
<dbReference type="AlphaFoldDB" id="A0A915DMD8"/>
<name>A0A915DMD8_9BILA</name>
<evidence type="ECO:0000313" key="3">
    <source>
        <dbReference type="WBParaSite" id="jg21600"/>
    </source>
</evidence>
<accession>A0A915DMD8</accession>
<proteinExistence type="predicted"/>
<dbReference type="SUPFAM" id="SSF56112">
    <property type="entry name" value="Protein kinase-like (PK-like)"/>
    <property type="match status" value="1"/>
</dbReference>
<dbReference type="Gene3D" id="1.10.510.10">
    <property type="entry name" value="Transferase(Phosphotransferase) domain 1"/>
    <property type="match status" value="1"/>
</dbReference>
<sequence length="170" mass="18904">MCNSDTIVRCNALESGAIIWTPVIEGDFRSDQNPGSFFNHLVVAYGCFLSHAKDGTAQPNNEDDGQETEQTEEETEKGVPGTNDYFRSELTGIRYKLDSVISEGGFGIVYEASYAKGNLSQKAAMKIEKWDKSMQANEVVVLQAAQRTSCQHFRSYWTMGHSQLASTSWL</sequence>